<dbReference type="GO" id="GO:0046872">
    <property type="term" value="F:metal ion binding"/>
    <property type="evidence" value="ECO:0007669"/>
    <property type="project" value="UniProtKB-KW"/>
</dbReference>
<evidence type="ECO:0000256" key="4">
    <source>
        <dbReference type="ARBA" id="ARBA00023004"/>
    </source>
</evidence>
<keyword evidence="7" id="KW-1185">Reference proteome</keyword>
<sequence length="698" mass="79636">MMPQKRYIDYKNKDINSCPKVPESIMTASRCEHTAIQMKIDGYLPADLHGHVFMVAPTGTVESGGLPFTDGDSLLCGDGMIYRLDFDCPNEVRLTTRIAKPPDYYADKATRLGSKYEKYRFRNHGIIRFSLSLGIRNQLNTAFLPMKFSQDSQERLLVTYDAGRPYEIDTQTLEVVTSIGTNQEWQSELNGYNAPFPAFLSTAHPAFDAHTQKMFTVNYGRSLANFIDTIPFIYNLEQLPQEIDEFLTALGSFLGMNFLKDIFDLFSQPLQTFLKVYFRLIEKLTNLKIENFVYLISWDGSGALERWKLVLPDGSPVAIDQSMHQIGVTRDYVVLMDTSFTTGLEQVLNNPFPQNKKVETQLRNLLEGAVPPDSILYIVRRADLKAGQFPACDNQEVEVVVKKAVLPLETAHFLVDYDNPKGNITLHAGHICGMNVAEWVRKYDVSAYNPQNPVPSYLYGMENSETDIGRLGRYIINGEIGNVLSSQVISDAECTWGVELFAYPEQDPQTKKPLERLEDIYLCSFGLWKDLMTEFIADRYKNYRNRQVPLAKVLNLANKGIPAYLFRLHTSSKEALAIADRYEFPTGYMALSPQFIPRRNAEKSTDGYIICTVWYENKNEFWLFDANNLSNGPQCKLSHPSLNFALTLHTAWLPSIGNRQASYRINVREDYKELVRAASQKHPDIKDLFEQEVYPNFD</sequence>
<evidence type="ECO:0000256" key="1">
    <source>
        <dbReference type="ARBA" id="ARBA00006787"/>
    </source>
</evidence>
<keyword evidence="3" id="KW-0560">Oxidoreductase</keyword>
<dbReference type="Proteomes" id="UP000271624">
    <property type="component" value="Unassembled WGS sequence"/>
</dbReference>
<reference evidence="6" key="2">
    <citation type="journal article" date="2019" name="Genome Biol. Evol.">
        <title>Day and night: Metabolic profiles and evolutionary relationships of six axenic non-marine cyanobacteria.</title>
        <authorList>
            <person name="Will S.E."/>
            <person name="Henke P."/>
            <person name="Boedeker C."/>
            <person name="Huang S."/>
            <person name="Brinkmann H."/>
            <person name="Rohde M."/>
            <person name="Jarek M."/>
            <person name="Friedl T."/>
            <person name="Seufert S."/>
            <person name="Schumacher M."/>
            <person name="Overmann J."/>
            <person name="Neumann-Schaal M."/>
            <person name="Petersen J."/>
        </authorList>
    </citation>
    <scope>NUCLEOTIDE SEQUENCE [LARGE SCALE GENOMIC DNA]</scope>
    <source>
        <strain evidence="6">PCC 7102</strain>
    </source>
</reference>
<evidence type="ECO:0000256" key="3">
    <source>
        <dbReference type="ARBA" id="ARBA00023002"/>
    </source>
</evidence>
<evidence type="ECO:0000313" key="6">
    <source>
        <dbReference type="EMBL" id="RUT04438.1"/>
    </source>
</evidence>
<feature type="binding site" evidence="5">
    <location>
        <position position="204"/>
    </location>
    <ligand>
        <name>Fe cation</name>
        <dbReference type="ChEBI" id="CHEBI:24875"/>
        <note>catalytic</note>
    </ligand>
</feature>
<evidence type="ECO:0000256" key="2">
    <source>
        <dbReference type="ARBA" id="ARBA00022723"/>
    </source>
</evidence>
<dbReference type="PANTHER" id="PTHR10543">
    <property type="entry name" value="BETA-CAROTENE DIOXYGENASE"/>
    <property type="match status" value="1"/>
</dbReference>
<dbReference type="GO" id="GO:0016121">
    <property type="term" value="P:carotene catabolic process"/>
    <property type="evidence" value="ECO:0007669"/>
    <property type="project" value="TreeGrafter"/>
</dbReference>
<reference evidence="6" key="1">
    <citation type="submission" date="2018-12" db="EMBL/GenBank/DDBJ databases">
        <authorList>
            <person name="Will S."/>
            <person name="Neumann-Schaal M."/>
            <person name="Henke P."/>
        </authorList>
    </citation>
    <scope>NUCLEOTIDE SEQUENCE</scope>
    <source>
        <strain evidence="6">PCC 7102</strain>
    </source>
</reference>
<dbReference type="Pfam" id="PF03055">
    <property type="entry name" value="RPE65"/>
    <property type="match status" value="2"/>
</dbReference>
<accession>A0A3S1B440</accession>
<comment type="cofactor">
    <cofactor evidence="5">
        <name>Fe(2+)</name>
        <dbReference type="ChEBI" id="CHEBI:29033"/>
    </cofactor>
    <text evidence="5">Binds 1 Fe(2+) ion per subunit.</text>
</comment>
<comment type="similarity">
    <text evidence="1">Belongs to the carotenoid oxygenase family.</text>
</comment>
<evidence type="ECO:0000313" key="7">
    <source>
        <dbReference type="Proteomes" id="UP000271624"/>
    </source>
</evidence>
<name>A0A3S1B440_9CYAN</name>
<protein>
    <recommendedName>
        <fullName evidence="8">Lignostilbene-alpha,beta-dioxygenase</fullName>
    </recommendedName>
</protein>
<gene>
    <name evidence="6" type="ORF">DSM106972_046660</name>
</gene>
<proteinExistence type="inferred from homology"/>
<comment type="caution">
    <text evidence="6">The sequence shown here is derived from an EMBL/GenBank/DDBJ whole genome shotgun (WGS) entry which is preliminary data.</text>
</comment>
<dbReference type="GO" id="GO:0010436">
    <property type="term" value="F:carotenoid dioxygenase activity"/>
    <property type="evidence" value="ECO:0007669"/>
    <property type="project" value="TreeGrafter"/>
</dbReference>
<evidence type="ECO:0008006" key="8">
    <source>
        <dbReference type="Google" id="ProtNLM"/>
    </source>
</evidence>
<evidence type="ECO:0000256" key="5">
    <source>
        <dbReference type="PIRSR" id="PIRSR604294-1"/>
    </source>
</evidence>
<keyword evidence="2 5" id="KW-0479">Metal-binding</keyword>
<dbReference type="AlphaFoldDB" id="A0A3S1B440"/>
<dbReference type="PANTHER" id="PTHR10543:SF89">
    <property type="entry name" value="CAROTENOID 9,10(9',10')-CLEAVAGE DIOXYGENASE 1"/>
    <property type="match status" value="1"/>
</dbReference>
<dbReference type="RefSeq" id="WP_233787313.1">
    <property type="nucleotide sequence ID" value="NZ_RSCL01000011.1"/>
</dbReference>
<dbReference type="EMBL" id="RSCL01000011">
    <property type="protein sequence ID" value="RUT04438.1"/>
    <property type="molecule type" value="Genomic_DNA"/>
</dbReference>
<dbReference type="InterPro" id="IPR004294">
    <property type="entry name" value="Carotenoid_Oase"/>
</dbReference>
<organism evidence="6 7">
    <name type="scientific">Dulcicalothrix desertica PCC 7102</name>
    <dbReference type="NCBI Taxonomy" id="232991"/>
    <lineage>
        <taxon>Bacteria</taxon>
        <taxon>Bacillati</taxon>
        <taxon>Cyanobacteriota</taxon>
        <taxon>Cyanophyceae</taxon>
        <taxon>Nostocales</taxon>
        <taxon>Calotrichaceae</taxon>
        <taxon>Dulcicalothrix</taxon>
    </lineage>
</organism>
<keyword evidence="4 5" id="KW-0408">Iron</keyword>